<gene>
    <name evidence="1" type="ORF">YK48G_13680</name>
</gene>
<dbReference type="Proteomes" id="UP000604765">
    <property type="component" value="Unassembled WGS sequence"/>
</dbReference>
<evidence type="ECO:0000313" key="2">
    <source>
        <dbReference type="Proteomes" id="UP000604765"/>
    </source>
</evidence>
<dbReference type="EMBL" id="BNJR01000012">
    <property type="protein sequence ID" value="GHP13943.1"/>
    <property type="molecule type" value="Genomic_DNA"/>
</dbReference>
<comment type="caution">
    <text evidence="1">The sequence shown here is derived from an EMBL/GenBank/DDBJ whole genome shotgun (WGS) entry which is preliminary data.</text>
</comment>
<keyword evidence="2" id="KW-1185">Reference proteome</keyword>
<reference evidence="1 2" key="1">
    <citation type="journal article" date="2021" name="Int. J. Syst. Evol. Microbiol.">
        <title>Lentilactobacillus fungorum sp. nov., isolated from spent mushroom substrates.</title>
        <authorList>
            <person name="Tohno M."/>
            <person name="Tanizawa Y."/>
            <person name="Kojima Y."/>
            <person name="Sakamoto M."/>
            <person name="Ohkuma M."/>
            <person name="Kobayashi H."/>
        </authorList>
    </citation>
    <scope>NUCLEOTIDE SEQUENCE [LARGE SCALE GENOMIC DNA]</scope>
    <source>
        <strain evidence="1 2">YK48G</strain>
    </source>
</reference>
<proteinExistence type="predicted"/>
<evidence type="ECO:0000313" key="1">
    <source>
        <dbReference type="EMBL" id="GHP13943.1"/>
    </source>
</evidence>
<protein>
    <submittedName>
        <fullName evidence="1">Uncharacterized protein</fullName>
    </submittedName>
</protein>
<sequence>MNYKIKASVPGGIWFDVNYITAGVAAAGGLVSLASEVVLNAVTGWQWQ</sequence>
<organism evidence="1 2">
    <name type="scientific">Lentilactobacillus fungorum</name>
    <dbReference type="NCBI Taxonomy" id="2201250"/>
    <lineage>
        <taxon>Bacteria</taxon>
        <taxon>Bacillati</taxon>
        <taxon>Bacillota</taxon>
        <taxon>Bacilli</taxon>
        <taxon>Lactobacillales</taxon>
        <taxon>Lactobacillaceae</taxon>
        <taxon>Lentilactobacillus</taxon>
    </lineage>
</organism>
<accession>A0ABQ3VZU5</accession>
<name>A0ABQ3VZU5_9LACO</name>